<keyword evidence="6" id="KW-1133">Transmembrane helix</keyword>
<protein>
    <submittedName>
        <fullName evidence="8">Serine protease HhoB</fullName>
    </submittedName>
</protein>
<keyword evidence="6" id="KW-0472">Membrane</keyword>
<dbReference type="Gene3D" id="2.30.42.10">
    <property type="match status" value="1"/>
</dbReference>
<dbReference type="FunFam" id="2.40.10.10:FF:000001">
    <property type="entry name" value="Periplasmic serine protease DegS"/>
    <property type="match status" value="1"/>
</dbReference>
<feature type="transmembrane region" description="Helical" evidence="6">
    <location>
        <begin position="35"/>
        <end position="54"/>
    </location>
</feature>
<accession>A0A518CQ32</accession>
<evidence type="ECO:0000256" key="2">
    <source>
        <dbReference type="ARBA" id="ARBA00022670"/>
    </source>
</evidence>
<gene>
    <name evidence="8" type="primary">hhoB_1</name>
    <name evidence="8" type="ORF">Pla110_30350</name>
</gene>
<dbReference type="PANTHER" id="PTHR43343">
    <property type="entry name" value="PEPTIDASE S12"/>
    <property type="match status" value="1"/>
</dbReference>
<dbReference type="GO" id="GO:0006508">
    <property type="term" value="P:proteolysis"/>
    <property type="evidence" value="ECO:0007669"/>
    <property type="project" value="UniProtKB-KW"/>
</dbReference>
<evidence type="ECO:0000256" key="4">
    <source>
        <dbReference type="ARBA" id="ARBA00022825"/>
    </source>
</evidence>
<keyword evidence="9" id="KW-1185">Reference proteome</keyword>
<dbReference type="Pfam" id="PF13365">
    <property type="entry name" value="Trypsin_2"/>
    <property type="match status" value="1"/>
</dbReference>
<feature type="region of interest" description="Disordered" evidence="5">
    <location>
        <begin position="1"/>
        <end position="27"/>
    </location>
</feature>
<comment type="similarity">
    <text evidence="1">Belongs to the peptidase S1C family.</text>
</comment>
<name>A0A518CQ32_9PLAN</name>
<dbReference type="GO" id="GO:0004252">
    <property type="term" value="F:serine-type endopeptidase activity"/>
    <property type="evidence" value="ECO:0007669"/>
    <property type="project" value="InterPro"/>
</dbReference>
<dbReference type="AlphaFoldDB" id="A0A518CQ32"/>
<dbReference type="Pfam" id="PF13180">
    <property type="entry name" value="PDZ_2"/>
    <property type="match status" value="1"/>
</dbReference>
<dbReference type="InterPro" id="IPR001940">
    <property type="entry name" value="Peptidase_S1C"/>
</dbReference>
<dbReference type="Proteomes" id="UP000317178">
    <property type="component" value="Chromosome"/>
</dbReference>
<keyword evidence="2 8" id="KW-0645">Protease</keyword>
<keyword evidence="4" id="KW-0720">Serine protease</keyword>
<feature type="domain" description="PDZ" evidence="7">
    <location>
        <begin position="310"/>
        <end position="394"/>
    </location>
</feature>
<evidence type="ECO:0000259" key="7">
    <source>
        <dbReference type="SMART" id="SM00228"/>
    </source>
</evidence>
<dbReference type="InterPro" id="IPR001478">
    <property type="entry name" value="PDZ"/>
</dbReference>
<dbReference type="InterPro" id="IPR043504">
    <property type="entry name" value="Peptidase_S1_PA_chymotrypsin"/>
</dbReference>
<evidence type="ECO:0000256" key="1">
    <source>
        <dbReference type="ARBA" id="ARBA00010541"/>
    </source>
</evidence>
<dbReference type="PANTHER" id="PTHR43343:SF3">
    <property type="entry name" value="PROTEASE DO-LIKE 8, CHLOROPLASTIC"/>
    <property type="match status" value="1"/>
</dbReference>
<evidence type="ECO:0000256" key="5">
    <source>
        <dbReference type="SAM" id="MobiDB-lite"/>
    </source>
</evidence>
<proteinExistence type="inferred from homology"/>
<evidence type="ECO:0000313" key="8">
    <source>
        <dbReference type="EMBL" id="QDU81294.1"/>
    </source>
</evidence>
<sequence length="407" mass="44129">MNRPNLDFSEGEPQTPSQQEPYRYARPARQNSSSVNNWLVAILLILVAALVLRFTNGGRDLFRNPTVEPRAVTARGDLAADETSTIELFQEASPSVVFITTKTSRLSLKNYNIYREDVPKGSGSGFIWDQDGHIVTNYHVLQGASSAEITLQDQQEYPAQLVGVAPEYDLAVLKIDAPSEKLKPLAIGVSDDLLVGQKAFAIGFPFGLDYTLTTGVISGLNREFRAAARDSSIKQAIQTDAAINPGNSGGPLLDSAGRLIGVNSAIYSDTGNSAGIGFAIPVNTVNEVVPDLIEDGVLSTPDLGIHPIAETWTITLVREGFLPRRGILFDRVFEGMGAAEVGLQPTRTTQTELILGDLIISVAGTDVKNNAELREVMKLHDVGDIVELIYLRNGEEQKTEIELKQAR</sequence>
<dbReference type="Gene3D" id="2.40.10.10">
    <property type="entry name" value="Trypsin-like serine proteases"/>
    <property type="match status" value="2"/>
</dbReference>
<keyword evidence="3" id="KW-0378">Hydrolase</keyword>
<dbReference type="SUPFAM" id="SSF50156">
    <property type="entry name" value="PDZ domain-like"/>
    <property type="match status" value="1"/>
</dbReference>
<evidence type="ECO:0000256" key="6">
    <source>
        <dbReference type="SAM" id="Phobius"/>
    </source>
</evidence>
<evidence type="ECO:0000313" key="9">
    <source>
        <dbReference type="Proteomes" id="UP000317178"/>
    </source>
</evidence>
<keyword evidence="6" id="KW-0812">Transmembrane</keyword>
<evidence type="ECO:0000256" key="3">
    <source>
        <dbReference type="ARBA" id="ARBA00022801"/>
    </source>
</evidence>
<reference evidence="8 9" key="1">
    <citation type="submission" date="2019-02" db="EMBL/GenBank/DDBJ databases">
        <title>Deep-cultivation of Planctomycetes and their phenomic and genomic characterization uncovers novel biology.</title>
        <authorList>
            <person name="Wiegand S."/>
            <person name="Jogler M."/>
            <person name="Boedeker C."/>
            <person name="Pinto D."/>
            <person name="Vollmers J."/>
            <person name="Rivas-Marin E."/>
            <person name="Kohn T."/>
            <person name="Peeters S.H."/>
            <person name="Heuer A."/>
            <person name="Rast P."/>
            <person name="Oberbeckmann S."/>
            <person name="Bunk B."/>
            <person name="Jeske O."/>
            <person name="Meyerdierks A."/>
            <person name="Storesund J.E."/>
            <person name="Kallscheuer N."/>
            <person name="Luecker S."/>
            <person name="Lage O.M."/>
            <person name="Pohl T."/>
            <person name="Merkel B.J."/>
            <person name="Hornburger P."/>
            <person name="Mueller R.-W."/>
            <person name="Bruemmer F."/>
            <person name="Labrenz M."/>
            <person name="Spormann A.M."/>
            <person name="Op den Camp H."/>
            <person name="Overmann J."/>
            <person name="Amann R."/>
            <person name="Jetten M.S.M."/>
            <person name="Mascher T."/>
            <person name="Medema M.H."/>
            <person name="Devos D.P."/>
            <person name="Kaster A.-K."/>
            <person name="Ovreas L."/>
            <person name="Rohde M."/>
            <person name="Galperin M.Y."/>
            <person name="Jogler C."/>
        </authorList>
    </citation>
    <scope>NUCLEOTIDE SEQUENCE [LARGE SCALE GENOMIC DNA]</scope>
    <source>
        <strain evidence="8 9">Pla110</strain>
    </source>
</reference>
<dbReference type="PRINTS" id="PR00834">
    <property type="entry name" value="PROTEASES2C"/>
</dbReference>
<organism evidence="8 9">
    <name type="scientific">Polystyrenella longa</name>
    <dbReference type="NCBI Taxonomy" id="2528007"/>
    <lineage>
        <taxon>Bacteria</taxon>
        <taxon>Pseudomonadati</taxon>
        <taxon>Planctomycetota</taxon>
        <taxon>Planctomycetia</taxon>
        <taxon>Planctomycetales</taxon>
        <taxon>Planctomycetaceae</taxon>
        <taxon>Polystyrenella</taxon>
    </lineage>
</organism>
<dbReference type="InterPro" id="IPR051201">
    <property type="entry name" value="Chloro_Bact_Ser_Proteases"/>
</dbReference>
<dbReference type="EMBL" id="CP036281">
    <property type="protein sequence ID" value="QDU81294.1"/>
    <property type="molecule type" value="Genomic_DNA"/>
</dbReference>
<dbReference type="InterPro" id="IPR009003">
    <property type="entry name" value="Peptidase_S1_PA"/>
</dbReference>
<dbReference type="KEGG" id="plon:Pla110_30350"/>
<dbReference type="SUPFAM" id="SSF50494">
    <property type="entry name" value="Trypsin-like serine proteases"/>
    <property type="match status" value="1"/>
</dbReference>
<dbReference type="InterPro" id="IPR036034">
    <property type="entry name" value="PDZ_sf"/>
</dbReference>
<dbReference type="SMART" id="SM00228">
    <property type="entry name" value="PDZ"/>
    <property type="match status" value="1"/>
</dbReference>